<dbReference type="EMBL" id="JASNQZ010000012">
    <property type="protein sequence ID" value="KAL0948829.1"/>
    <property type="molecule type" value="Genomic_DNA"/>
</dbReference>
<accession>A0ABR3IZP3</accession>
<name>A0ABR3IZP3_9AGAR</name>
<sequence length="75" mass="8584">MVGVEPTPGDCRSKFRSVLSVPLNFILFIQKIYTFWALALTVGSTQDNPLWIIQVTVAPIDIRPQRIDLLTRERK</sequence>
<evidence type="ECO:0000313" key="1">
    <source>
        <dbReference type="EMBL" id="KAL0948829.1"/>
    </source>
</evidence>
<evidence type="ECO:0000313" key="2">
    <source>
        <dbReference type="Proteomes" id="UP001556367"/>
    </source>
</evidence>
<comment type="caution">
    <text evidence="1">The sequence shown here is derived from an EMBL/GenBank/DDBJ whole genome shotgun (WGS) entry which is preliminary data.</text>
</comment>
<reference evidence="2" key="1">
    <citation type="submission" date="2024-06" db="EMBL/GenBank/DDBJ databases">
        <title>Multi-omics analyses provide insights into the biosynthesis of the anticancer antibiotic pleurotin in Hohenbuehelia grisea.</title>
        <authorList>
            <person name="Weaver J.A."/>
            <person name="Alberti F."/>
        </authorList>
    </citation>
    <scope>NUCLEOTIDE SEQUENCE [LARGE SCALE GENOMIC DNA]</scope>
    <source>
        <strain evidence="2">T-177</strain>
    </source>
</reference>
<organism evidence="1 2">
    <name type="scientific">Hohenbuehelia grisea</name>
    <dbReference type="NCBI Taxonomy" id="104357"/>
    <lineage>
        <taxon>Eukaryota</taxon>
        <taxon>Fungi</taxon>
        <taxon>Dikarya</taxon>
        <taxon>Basidiomycota</taxon>
        <taxon>Agaricomycotina</taxon>
        <taxon>Agaricomycetes</taxon>
        <taxon>Agaricomycetidae</taxon>
        <taxon>Agaricales</taxon>
        <taxon>Pleurotineae</taxon>
        <taxon>Pleurotaceae</taxon>
        <taxon>Hohenbuehelia</taxon>
    </lineage>
</organism>
<gene>
    <name evidence="1" type="ORF">HGRIS_008954</name>
</gene>
<protein>
    <submittedName>
        <fullName evidence="1">Uncharacterized protein</fullName>
    </submittedName>
</protein>
<dbReference type="Proteomes" id="UP001556367">
    <property type="component" value="Unassembled WGS sequence"/>
</dbReference>
<keyword evidence="2" id="KW-1185">Reference proteome</keyword>
<proteinExistence type="predicted"/>